<evidence type="ECO:0000313" key="4">
    <source>
        <dbReference type="Proteomes" id="UP000554235"/>
    </source>
</evidence>
<keyword evidence="2" id="KW-1133">Transmembrane helix</keyword>
<reference evidence="3 4" key="1">
    <citation type="submission" date="2020-01" db="EMBL/GenBank/DDBJ databases">
        <title>Identification and distribution of gene clusters putatively required for synthesis of sphingolipid metabolism inhibitors in phylogenetically diverse species of the filamentous fungus Fusarium.</title>
        <authorList>
            <person name="Kim H.-S."/>
            <person name="Busman M."/>
            <person name="Brown D.W."/>
            <person name="Divon H."/>
            <person name="Uhlig S."/>
            <person name="Proctor R.H."/>
        </authorList>
    </citation>
    <scope>NUCLEOTIDE SEQUENCE [LARGE SCALE GENOMIC DNA]</scope>
    <source>
        <strain evidence="3 4">NRRL 20459</strain>
    </source>
</reference>
<name>A0A8H4LP95_9HYPO</name>
<feature type="transmembrane region" description="Helical" evidence="2">
    <location>
        <begin position="61"/>
        <end position="85"/>
    </location>
</feature>
<feature type="compositionally biased region" description="Basic and acidic residues" evidence="1">
    <location>
        <begin position="27"/>
        <end position="37"/>
    </location>
</feature>
<dbReference type="OrthoDB" id="3344043at2759"/>
<organism evidence="3 4">
    <name type="scientific">Fusarium albosuccineum</name>
    <dbReference type="NCBI Taxonomy" id="1237068"/>
    <lineage>
        <taxon>Eukaryota</taxon>
        <taxon>Fungi</taxon>
        <taxon>Dikarya</taxon>
        <taxon>Ascomycota</taxon>
        <taxon>Pezizomycotina</taxon>
        <taxon>Sordariomycetes</taxon>
        <taxon>Hypocreomycetidae</taxon>
        <taxon>Hypocreales</taxon>
        <taxon>Nectriaceae</taxon>
        <taxon>Fusarium</taxon>
        <taxon>Fusarium decemcellulare species complex</taxon>
    </lineage>
</organism>
<evidence type="ECO:0000256" key="1">
    <source>
        <dbReference type="SAM" id="MobiDB-lite"/>
    </source>
</evidence>
<evidence type="ECO:0000256" key="2">
    <source>
        <dbReference type="SAM" id="Phobius"/>
    </source>
</evidence>
<comment type="caution">
    <text evidence="3">The sequence shown here is derived from an EMBL/GenBank/DDBJ whole genome shotgun (WGS) entry which is preliminary data.</text>
</comment>
<evidence type="ECO:0000313" key="3">
    <source>
        <dbReference type="EMBL" id="KAF4472212.1"/>
    </source>
</evidence>
<sequence>MAHNDHIGVEPVPFTRTPTDQWPNNHWETHLPHDSATERTTNGNDSSGSAIKRARVDIIKWWLFSVVPLVATLVTFIALLGSNIIDGNDKGYILALFEATRLLVPLQVAALVAPWNIGHNMKLCAYWVGHRATVSRSGYDLNNTTVAEQRPHHAHQSTVQDAKGTITSHLFFASPMSALTALGYALRPTEATTRRHRWLRYFPGKPRRELNEYLVLTTTVLSATALLYVLFVGLVTLLAALTSMETHEIITPLQVPQQQFGGGTSYSCGLTPASGGFVLTNSTEGIRTVNNASDVNQVLYESQNRVALLAPKDLSRALDYSARTLGVRTQCRSKGAECRLRLSRFNDDEVTHSCRPEKSTNKTSLSMAESYTADVILSDGKPNPFHYWVWGVVDKTETKISDDSEIVNMGGNAISILLDCSITVYNVSYSVQNGTVSPNTLVTNIADDAPSYVVADPLALKFSQNQLYDGLRLAAVTSNDVSALASVISVSVSEMALAYIAGIFEPLQNEKESARRDVQAARLPVALVWIIVTLGVFLILQAKLLFGFALALVWKDPNAAAERDALT</sequence>
<feature type="region of interest" description="Disordered" evidence="1">
    <location>
        <begin position="1"/>
        <end position="48"/>
    </location>
</feature>
<proteinExistence type="predicted"/>
<dbReference type="EMBL" id="JAADYS010000106">
    <property type="protein sequence ID" value="KAF4472212.1"/>
    <property type="molecule type" value="Genomic_DNA"/>
</dbReference>
<feature type="compositionally biased region" description="Polar residues" evidence="1">
    <location>
        <begin position="38"/>
        <end position="48"/>
    </location>
</feature>
<dbReference type="Proteomes" id="UP000554235">
    <property type="component" value="Unassembled WGS sequence"/>
</dbReference>
<keyword evidence="2" id="KW-0472">Membrane</keyword>
<gene>
    <name evidence="3" type="ORF">FALBO_884</name>
</gene>
<keyword evidence="4" id="KW-1185">Reference proteome</keyword>
<accession>A0A8H4LP95</accession>
<keyword evidence="2" id="KW-0812">Transmembrane</keyword>
<feature type="transmembrane region" description="Helical" evidence="2">
    <location>
        <begin position="525"/>
        <end position="554"/>
    </location>
</feature>
<feature type="transmembrane region" description="Helical" evidence="2">
    <location>
        <begin position="213"/>
        <end position="241"/>
    </location>
</feature>
<protein>
    <submittedName>
        <fullName evidence="3">Uncharacterized protein</fullName>
    </submittedName>
</protein>
<dbReference type="AlphaFoldDB" id="A0A8H4LP95"/>
<feature type="compositionally biased region" description="Polar residues" evidence="1">
    <location>
        <begin position="16"/>
        <end position="26"/>
    </location>
</feature>
<feature type="transmembrane region" description="Helical" evidence="2">
    <location>
        <begin position="481"/>
        <end position="504"/>
    </location>
</feature>